<dbReference type="Proteomes" id="UP000199568">
    <property type="component" value="Unassembled WGS sequence"/>
</dbReference>
<keyword evidence="2" id="KW-1185">Reference proteome</keyword>
<dbReference type="PANTHER" id="PTHR39185:SF1">
    <property type="entry name" value="SWARMING MOTILITY PROTEIN SWRD"/>
    <property type="match status" value="1"/>
</dbReference>
<dbReference type="RefSeq" id="WP_330387760.1">
    <property type="nucleotide sequence ID" value="NZ_FOHU01000001.1"/>
</dbReference>
<keyword evidence="1" id="KW-0969">Cilium</keyword>
<dbReference type="STRING" id="426128.SAMN05660297_00197"/>
<dbReference type="AlphaFoldDB" id="A0A1H9YF59"/>
<gene>
    <name evidence="1" type="ORF">SAMN05660297_00197</name>
</gene>
<name>A0A1H9YF59_9FIRM</name>
<reference evidence="1 2" key="1">
    <citation type="submission" date="2016-10" db="EMBL/GenBank/DDBJ databases">
        <authorList>
            <person name="de Groot N.N."/>
        </authorList>
    </citation>
    <scope>NUCLEOTIDE SEQUENCE [LARGE SCALE GENOMIC DNA]</scope>
    <source>
        <strain evidence="1 2">DSM 18979</strain>
    </source>
</reference>
<sequence>MMIKLKRLNKSEVLLNCDMIELVEETPDTVITLANGHKIVVLESAEEITEKVIEYKKKIYGFHPQNERLV</sequence>
<evidence type="ECO:0000313" key="1">
    <source>
        <dbReference type="EMBL" id="SES67560.1"/>
    </source>
</evidence>
<dbReference type="Pfam" id="PF06289">
    <property type="entry name" value="FlbD"/>
    <property type="match status" value="1"/>
</dbReference>
<protein>
    <submittedName>
        <fullName evidence="1">Flagellar protein FlbD</fullName>
    </submittedName>
</protein>
<evidence type="ECO:0000313" key="2">
    <source>
        <dbReference type="Proteomes" id="UP000199568"/>
    </source>
</evidence>
<dbReference type="PANTHER" id="PTHR39185">
    <property type="entry name" value="SWARMING MOTILITY PROTEIN SWRD"/>
    <property type="match status" value="1"/>
</dbReference>
<organism evidence="1 2">
    <name type="scientific">Natronincola peptidivorans</name>
    <dbReference type="NCBI Taxonomy" id="426128"/>
    <lineage>
        <taxon>Bacteria</taxon>
        <taxon>Bacillati</taxon>
        <taxon>Bacillota</taxon>
        <taxon>Clostridia</taxon>
        <taxon>Peptostreptococcales</taxon>
        <taxon>Natronincolaceae</taxon>
        <taxon>Natronincola</taxon>
    </lineage>
</organism>
<dbReference type="InterPro" id="IPR009384">
    <property type="entry name" value="SwrD-like"/>
</dbReference>
<keyword evidence="1" id="KW-0282">Flagellum</keyword>
<proteinExistence type="predicted"/>
<keyword evidence="1" id="KW-0966">Cell projection</keyword>
<dbReference type="EMBL" id="FOHU01000001">
    <property type="protein sequence ID" value="SES67560.1"/>
    <property type="molecule type" value="Genomic_DNA"/>
</dbReference>
<accession>A0A1H9YF59</accession>